<dbReference type="Pfam" id="PF00351">
    <property type="entry name" value="Biopterin_H"/>
    <property type="match status" value="1"/>
</dbReference>
<name>A0A6N6JJ46_9RHOB</name>
<comment type="cofactor">
    <cofactor evidence="1 7">
        <name>Fe(2+)</name>
        <dbReference type="ChEBI" id="CHEBI:29033"/>
    </cofactor>
</comment>
<dbReference type="PRINTS" id="PR00372">
    <property type="entry name" value="FYWHYDRXLASE"/>
</dbReference>
<dbReference type="SUPFAM" id="SSF56534">
    <property type="entry name" value="Aromatic aminoacid monoxygenases, catalytic and oligomerization domains"/>
    <property type="match status" value="1"/>
</dbReference>
<evidence type="ECO:0000256" key="3">
    <source>
        <dbReference type="ARBA" id="ARBA00022723"/>
    </source>
</evidence>
<keyword evidence="6 9" id="KW-0503">Monooxygenase</keyword>
<evidence type="ECO:0000256" key="5">
    <source>
        <dbReference type="ARBA" id="ARBA00023004"/>
    </source>
</evidence>
<dbReference type="PROSITE" id="PS00367">
    <property type="entry name" value="BH4_AAA_HYDROXYL_1"/>
    <property type="match status" value="1"/>
</dbReference>
<evidence type="ECO:0000256" key="1">
    <source>
        <dbReference type="ARBA" id="ARBA00001954"/>
    </source>
</evidence>
<evidence type="ECO:0000256" key="4">
    <source>
        <dbReference type="ARBA" id="ARBA00023002"/>
    </source>
</evidence>
<dbReference type="GO" id="GO:0004505">
    <property type="term" value="F:phenylalanine 4-monooxygenase activity"/>
    <property type="evidence" value="ECO:0007669"/>
    <property type="project" value="UniProtKB-ARBA"/>
</dbReference>
<feature type="domain" description="Biopterin-dependent aromatic amino acid hydroxylase family profile" evidence="8">
    <location>
        <begin position="1"/>
        <end position="261"/>
    </location>
</feature>
<evidence type="ECO:0000313" key="9">
    <source>
        <dbReference type="EMBL" id="GFE66296.1"/>
    </source>
</evidence>
<protein>
    <submittedName>
        <fullName evidence="9">Phenylalanine 4-monooxygenase</fullName>
    </submittedName>
</protein>
<keyword evidence="3 7" id="KW-0479">Metal-binding</keyword>
<feature type="binding site" evidence="7">
    <location>
        <position position="127"/>
    </location>
    <ligand>
        <name>Fe cation</name>
        <dbReference type="ChEBI" id="CHEBI:24875"/>
    </ligand>
</feature>
<dbReference type="RefSeq" id="WP_207710143.1">
    <property type="nucleotide sequence ID" value="NZ_BLJE01000004.1"/>
</dbReference>
<dbReference type="InterPro" id="IPR001273">
    <property type="entry name" value="ArAA_hydroxylase"/>
</dbReference>
<dbReference type="InterPro" id="IPR036951">
    <property type="entry name" value="ArAA_hydroxylase_sf"/>
</dbReference>
<dbReference type="GO" id="GO:0005506">
    <property type="term" value="F:iron ion binding"/>
    <property type="evidence" value="ECO:0007669"/>
    <property type="project" value="InterPro"/>
</dbReference>
<dbReference type="NCBIfam" id="NF008877">
    <property type="entry name" value="PRK11913.1-2"/>
    <property type="match status" value="1"/>
</dbReference>
<feature type="binding site" evidence="7">
    <location>
        <position position="122"/>
    </location>
    <ligand>
        <name>Fe cation</name>
        <dbReference type="ChEBI" id="CHEBI:24875"/>
    </ligand>
</feature>
<dbReference type="InterPro" id="IPR036329">
    <property type="entry name" value="Aro-AA_hydroxylase_C_sf"/>
</dbReference>
<keyword evidence="4" id="KW-0560">Oxidoreductase</keyword>
<dbReference type="PROSITE" id="PS51410">
    <property type="entry name" value="BH4_AAA_HYDROXYL_2"/>
    <property type="match status" value="1"/>
</dbReference>
<evidence type="ECO:0000259" key="8">
    <source>
        <dbReference type="PROSITE" id="PS51410"/>
    </source>
</evidence>
<evidence type="ECO:0000256" key="6">
    <source>
        <dbReference type="ARBA" id="ARBA00023033"/>
    </source>
</evidence>
<organism evidence="9 10">
    <name type="scientific">Litoreibacter roseus</name>
    <dbReference type="NCBI Taxonomy" id="2601869"/>
    <lineage>
        <taxon>Bacteria</taxon>
        <taxon>Pseudomonadati</taxon>
        <taxon>Pseudomonadota</taxon>
        <taxon>Alphaproteobacteria</taxon>
        <taxon>Rhodobacterales</taxon>
        <taxon>Roseobacteraceae</taxon>
        <taxon>Litoreibacter</taxon>
    </lineage>
</organism>
<accession>A0A6N6JJ46</accession>
<comment type="similarity">
    <text evidence="2">Belongs to the biopterin-dependent aromatic amino acid hydroxylase family.</text>
</comment>
<feature type="binding site" evidence="7">
    <location>
        <position position="167"/>
    </location>
    <ligand>
        <name>Fe cation</name>
        <dbReference type="ChEBI" id="CHEBI:24875"/>
    </ligand>
</feature>
<dbReference type="InterPro" id="IPR018301">
    <property type="entry name" value="ArAA_hydroxylase_Fe/CU_BS"/>
</dbReference>
<dbReference type="PANTHER" id="PTHR11473:SF24">
    <property type="entry name" value="PHENYLALANINE-4-HYDROXYLASE"/>
    <property type="match status" value="1"/>
</dbReference>
<dbReference type="EMBL" id="BLJE01000004">
    <property type="protein sequence ID" value="GFE66296.1"/>
    <property type="molecule type" value="Genomic_DNA"/>
</dbReference>
<evidence type="ECO:0000313" key="10">
    <source>
        <dbReference type="Proteomes" id="UP000436822"/>
    </source>
</evidence>
<keyword evidence="5 7" id="KW-0408">Iron</keyword>
<gene>
    <name evidence="9" type="primary">phhA</name>
    <name evidence="9" type="ORF">KIN_33700</name>
</gene>
<dbReference type="Proteomes" id="UP000436822">
    <property type="component" value="Unassembled WGS sequence"/>
</dbReference>
<evidence type="ECO:0000256" key="2">
    <source>
        <dbReference type="ARBA" id="ARBA00009712"/>
    </source>
</evidence>
<sequence length="261" mass="29095">MPLNTAYVSKTPDPNGIYTYSSDETAVWSELYTRQMADLRDHACMAYLTGHKLLGLSPDTVPQVADLDRRLSTLTGAGVQAVDALIPQDAFSNLLKARRFPVATFIRRREDIDYIEEPDIFHEVFGHCPMLTDEKFCRFMEQFGALSLEVGPEHIERLFRLFWFTIEFGLIREAGKTKAFGAGIMSSPAELANVVSGGAAVVPFDLLEVLRTPYRIDIVQPVYFEIESFAALASLGRDRIKTALVEAARPGDRPALFDKAA</sequence>
<comment type="caution">
    <text evidence="9">The sequence shown here is derived from an EMBL/GenBank/DDBJ whole genome shotgun (WGS) entry which is preliminary data.</text>
</comment>
<keyword evidence="10" id="KW-1185">Reference proteome</keyword>
<dbReference type="AlphaFoldDB" id="A0A6N6JJ46"/>
<reference evidence="9 10" key="1">
    <citation type="submission" date="2019-12" db="EMBL/GenBank/DDBJ databases">
        <title>Litoreibacter badius sp. nov., a novel bacteriochlorophyll a-containing bacterium in the genus Litoreibacter.</title>
        <authorList>
            <person name="Kanamuro M."/>
            <person name="Takabe Y."/>
            <person name="Mori K."/>
            <person name="Takaichi S."/>
            <person name="Hanada S."/>
        </authorList>
    </citation>
    <scope>NUCLEOTIDE SEQUENCE [LARGE SCALE GENOMIC DNA]</scope>
    <source>
        <strain evidence="9 10">K6</strain>
    </source>
</reference>
<dbReference type="PANTHER" id="PTHR11473">
    <property type="entry name" value="AROMATIC AMINO ACID HYDROXYLASE"/>
    <property type="match status" value="1"/>
</dbReference>
<dbReference type="InterPro" id="IPR019774">
    <property type="entry name" value="Aromatic-AA_hydroxylase_C"/>
</dbReference>
<evidence type="ECO:0000256" key="7">
    <source>
        <dbReference type="PIRSR" id="PIRSR601273-2"/>
    </source>
</evidence>
<proteinExistence type="inferred from homology"/>
<dbReference type="Gene3D" id="1.10.800.10">
    <property type="entry name" value="Aromatic amino acid hydroxylase"/>
    <property type="match status" value="1"/>
</dbReference>